<proteinExistence type="predicted"/>
<dbReference type="RefSeq" id="WP_154175276.1">
    <property type="nucleotide sequence ID" value="NZ_WJXZ01000006.1"/>
</dbReference>
<dbReference type="EMBL" id="WJXZ01000006">
    <property type="protein sequence ID" value="MRS61887.1"/>
    <property type="molecule type" value="Genomic_DNA"/>
</dbReference>
<comment type="caution">
    <text evidence="1">The sequence shown here is derived from an EMBL/GenBank/DDBJ whole genome shotgun (WGS) entry which is preliminary data.</text>
</comment>
<dbReference type="Pfam" id="PF20459">
    <property type="entry name" value="DUF6712"/>
    <property type="match status" value="2"/>
</dbReference>
<dbReference type="AlphaFoldDB" id="A0A7K0EJ98"/>
<sequence length="328" mass="37078">MLIKDTAQLKAVLGGIQKTMQWPTWQPFVEQAELKYIIPAIGDELYEELSALSSPTGRFVRLLKHLQIATAYYAYFIGLPQMVSTMGDGGVSVSNPAQAQPMGKWLYVSMKKDIIANANRALEDALFYLESYEADFTIWKQSAAYSMTHGSFLHSATELTRYFPHAQKSRRLYLAQRDYIRKAEDFFLQPLLGKPFAEDLKAKLVDATYSFTEEETHALQLIRFALANESFRESIPFLNITEDWRLLAETDGITNEDYLPSGRREELALQAGKEAEKFAGLLKNYLDQTASPTVLAAYYNSPAYTPPVQKTATGNGFPNDPNQNYFVL</sequence>
<gene>
    <name evidence="1" type="ORF">GJJ30_11365</name>
</gene>
<evidence type="ECO:0000313" key="2">
    <source>
        <dbReference type="Proteomes" id="UP000441754"/>
    </source>
</evidence>
<dbReference type="Proteomes" id="UP000441754">
    <property type="component" value="Unassembled WGS sequence"/>
</dbReference>
<accession>A0A7K0EJ98</accession>
<organism evidence="1 2">
    <name type="scientific">Larkinella terrae</name>
    <dbReference type="NCBI Taxonomy" id="2025311"/>
    <lineage>
        <taxon>Bacteria</taxon>
        <taxon>Pseudomonadati</taxon>
        <taxon>Bacteroidota</taxon>
        <taxon>Cytophagia</taxon>
        <taxon>Cytophagales</taxon>
        <taxon>Spirosomataceae</taxon>
        <taxon>Larkinella</taxon>
    </lineage>
</organism>
<dbReference type="InterPro" id="IPR046558">
    <property type="entry name" value="DUF6712"/>
</dbReference>
<keyword evidence="2" id="KW-1185">Reference proteome</keyword>
<dbReference type="OrthoDB" id="925464at2"/>
<name>A0A7K0EJ98_9BACT</name>
<reference evidence="1 2" key="1">
    <citation type="journal article" date="2018" name="Antonie Van Leeuwenhoek">
        <title>Larkinella terrae sp. nov., isolated from soil on Jeju Island, South Korea.</title>
        <authorList>
            <person name="Ten L.N."/>
            <person name="Jeon J."/>
            <person name="Park S.J."/>
            <person name="Park S."/>
            <person name="Lee S.Y."/>
            <person name="Kim M.K."/>
            <person name="Jung H.Y."/>
        </authorList>
    </citation>
    <scope>NUCLEOTIDE SEQUENCE [LARGE SCALE GENOMIC DNA]</scope>
    <source>
        <strain evidence="1 2">KCTC 52001</strain>
    </source>
</reference>
<evidence type="ECO:0000313" key="1">
    <source>
        <dbReference type="EMBL" id="MRS61887.1"/>
    </source>
</evidence>
<protein>
    <submittedName>
        <fullName evidence="1">Uncharacterized protein</fullName>
    </submittedName>
</protein>